<dbReference type="AlphaFoldDB" id="A0A6G7CH81"/>
<dbReference type="Gene3D" id="2.40.300.10">
    <property type="entry name" value="Head decoration protein D"/>
    <property type="match status" value="1"/>
</dbReference>
<dbReference type="InterPro" id="IPR036630">
    <property type="entry name" value="Head_decoration_D_sf"/>
</dbReference>
<dbReference type="InterPro" id="IPR004195">
    <property type="entry name" value="Head_decoration_D"/>
</dbReference>
<evidence type="ECO:0000313" key="2">
    <source>
        <dbReference type="Proteomes" id="UP000503003"/>
    </source>
</evidence>
<organism evidence="1 2">
    <name type="scientific">Vibrio ziniensis</name>
    <dbReference type="NCBI Taxonomy" id="2711221"/>
    <lineage>
        <taxon>Bacteria</taxon>
        <taxon>Pseudomonadati</taxon>
        <taxon>Pseudomonadota</taxon>
        <taxon>Gammaproteobacteria</taxon>
        <taxon>Vibrionales</taxon>
        <taxon>Vibrionaceae</taxon>
        <taxon>Vibrio</taxon>
    </lineage>
</organism>
<reference evidence="1 2" key="1">
    <citation type="submission" date="2020-02" db="EMBL/GenBank/DDBJ databases">
        <title>A complete genome of a marine bacterium Vibrio sp. ZWAL4003 isolated from the mangrove sediment with the ability to degrade polysaccharides.</title>
        <authorList>
            <person name="Wu J."/>
            <person name="Qu W."/>
            <person name="Zeng R."/>
        </authorList>
    </citation>
    <scope>NUCLEOTIDE SEQUENCE [LARGE SCALE GENOMIC DNA]</scope>
    <source>
        <strain evidence="1 2">ZWAL4003</strain>
    </source>
</reference>
<dbReference type="Proteomes" id="UP000503003">
    <property type="component" value="Chromosome 1"/>
</dbReference>
<proteinExistence type="predicted"/>
<sequence length="112" mass="11879">MEETEYTPDNSLLSPPVTTRGVIKAGEAFAPLTPLMRDDVDTATLVVWDGTPGTAVAMSARTITDTGADQTSVIYPQGGFRISSVNWPETVVTVKAKRAAFIGSAIYVDDDA</sequence>
<accession>A0A6G7CH81</accession>
<gene>
    <name evidence="1" type="ORF">G5S32_05320</name>
</gene>
<protein>
    <submittedName>
        <fullName evidence="1">Head decoration protein</fullName>
    </submittedName>
</protein>
<dbReference type="RefSeq" id="WP_165311045.1">
    <property type="nucleotide sequence ID" value="NZ_CP049331.1"/>
</dbReference>
<dbReference type="KEGG" id="vzi:G5S32_05320"/>
<name>A0A6G7CH81_9VIBR</name>
<evidence type="ECO:0000313" key="1">
    <source>
        <dbReference type="EMBL" id="QIH41449.1"/>
    </source>
</evidence>
<keyword evidence="2" id="KW-1185">Reference proteome</keyword>
<dbReference type="EMBL" id="CP049331">
    <property type="protein sequence ID" value="QIH41449.1"/>
    <property type="molecule type" value="Genomic_DNA"/>
</dbReference>
<dbReference type="Pfam" id="PF02924">
    <property type="entry name" value="HDPD"/>
    <property type="match status" value="1"/>
</dbReference>
<dbReference type="SUPFAM" id="SSF51274">
    <property type="entry name" value="Head decoration protein D (gpD, major capsid protein D)"/>
    <property type="match status" value="1"/>
</dbReference>